<evidence type="ECO:0000256" key="1">
    <source>
        <dbReference type="ARBA" id="ARBA00022441"/>
    </source>
</evidence>
<feature type="domain" description="BTB" evidence="4">
    <location>
        <begin position="48"/>
        <end position="115"/>
    </location>
</feature>
<accession>A0AAV2RJR2</accession>
<dbReference type="InterPro" id="IPR000210">
    <property type="entry name" value="BTB/POZ_dom"/>
</dbReference>
<dbReference type="SMART" id="SM00225">
    <property type="entry name" value="BTB"/>
    <property type="match status" value="1"/>
</dbReference>
<keyword evidence="3" id="KW-0009">Actin-binding</keyword>
<protein>
    <recommendedName>
        <fullName evidence="4">BTB domain-containing protein</fullName>
    </recommendedName>
</protein>
<dbReference type="InterPro" id="IPR011333">
    <property type="entry name" value="SKP1/BTB/POZ_sf"/>
</dbReference>
<evidence type="ECO:0000256" key="2">
    <source>
        <dbReference type="ARBA" id="ARBA00022737"/>
    </source>
</evidence>
<dbReference type="SUPFAM" id="SSF54695">
    <property type="entry name" value="POZ domain"/>
    <property type="match status" value="1"/>
</dbReference>
<name>A0AAV2RJR2_MEGNR</name>
<proteinExistence type="predicted"/>
<comment type="caution">
    <text evidence="5">The sequence shown here is derived from an EMBL/GenBank/DDBJ whole genome shotgun (WGS) entry which is preliminary data.</text>
</comment>
<evidence type="ECO:0000259" key="4">
    <source>
        <dbReference type="PROSITE" id="PS50097"/>
    </source>
</evidence>
<dbReference type="FunFam" id="3.30.710.10:FF:000001">
    <property type="entry name" value="Kelch-like family member 20"/>
    <property type="match status" value="1"/>
</dbReference>
<dbReference type="Pfam" id="PF00651">
    <property type="entry name" value="BTB"/>
    <property type="match status" value="1"/>
</dbReference>
<gene>
    <name evidence="5" type="ORF">MNOR_LOCUS25542</name>
</gene>
<dbReference type="Gene3D" id="3.30.710.10">
    <property type="entry name" value="Potassium Channel Kv1.1, Chain A"/>
    <property type="match status" value="1"/>
</dbReference>
<dbReference type="PROSITE" id="PS50097">
    <property type="entry name" value="BTB"/>
    <property type="match status" value="1"/>
</dbReference>
<dbReference type="Pfam" id="PF07707">
    <property type="entry name" value="BACK"/>
    <property type="match status" value="1"/>
</dbReference>
<dbReference type="Gene3D" id="1.25.40.420">
    <property type="match status" value="1"/>
</dbReference>
<organism evidence="5 6">
    <name type="scientific">Meganyctiphanes norvegica</name>
    <name type="common">Northern krill</name>
    <name type="synonym">Thysanopoda norvegica</name>
    <dbReference type="NCBI Taxonomy" id="48144"/>
    <lineage>
        <taxon>Eukaryota</taxon>
        <taxon>Metazoa</taxon>
        <taxon>Ecdysozoa</taxon>
        <taxon>Arthropoda</taxon>
        <taxon>Crustacea</taxon>
        <taxon>Multicrustacea</taxon>
        <taxon>Malacostraca</taxon>
        <taxon>Eumalacostraca</taxon>
        <taxon>Eucarida</taxon>
        <taxon>Euphausiacea</taxon>
        <taxon>Euphausiidae</taxon>
        <taxon>Meganyctiphanes</taxon>
    </lineage>
</organism>
<dbReference type="InterPro" id="IPR011705">
    <property type="entry name" value="BACK"/>
</dbReference>
<evidence type="ECO:0000313" key="6">
    <source>
        <dbReference type="Proteomes" id="UP001497623"/>
    </source>
</evidence>
<dbReference type="EMBL" id="CAXKWB010024515">
    <property type="protein sequence ID" value="CAL4126360.1"/>
    <property type="molecule type" value="Genomic_DNA"/>
</dbReference>
<sequence>GGGSTSMTISEGESPITSPTDECRFLDAAHSETVLQGLNDMRNNGHFCDVTLSVDGQTFPVHKAVLASFSPYFRAMFLSNLAESQQEHITLSGVDAGMVSLLLDYAYTSAITITKNNVQSLLSASNLLEVAAVRESCCRFLERHIDASNCVGIHCFAEAHACHELTKKAKAYTLRNFSNIVTGDEWLSLPVEKVVELISADELEVGREEQ</sequence>
<dbReference type="PANTHER" id="PTHR24412">
    <property type="entry name" value="KELCH PROTEIN"/>
    <property type="match status" value="1"/>
</dbReference>
<feature type="non-terminal residue" evidence="5">
    <location>
        <position position="210"/>
    </location>
</feature>
<dbReference type="SMART" id="SM00875">
    <property type="entry name" value="BACK"/>
    <property type="match status" value="1"/>
</dbReference>
<dbReference type="PANTHER" id="PTHR24412:SF488">
    <property type="entry name" value="KELCH-LIKE PROTEIN 24"/>
    <property type="match status" value="1"/>
</dbReference>
<feature type="non-terminal residue" evidence="5">
    <location>
        <position position="1"/>
    </location>
</feature>
<keyword evidence="6" id="KW-1185">Reference proteome</keyword>
<evidence type="ECO:0000256" key="3">
    <source>
        <dbReference type="ARBA" id="ARBA00023203"/>
    </source>
</evidence>
<dbReference type="Proteomes" id="UP001497623">
    <property type="component" value="Unassembled WGS sequence"/>
</dbReference>
<dbReference type="AlphaFoldDB" id="A0AAV2RJR2"/>
<keyword evidence="1" id="KW-0880">Kelch repeat</keyword>
<reference evidence="5 6" key="1">
    <citation type="submission" date="2024-05" db="EMBL/GenBank/DDBJ databases">
        <authorList>
            <person name="Wallberg A."/>
        </authorList>
    </citation>
    <scope>NUCLEOTIDE SEQUENCE [LARGE SCALE GENOMIC DNA]</scope>
</reference>
<keyword evidence="2" id="KW-0677">Repeat</keyword>
<evidence type="ECO:0000313" key="5">
    <source>
        <dbReference type="EMBL" id="CAL4126360.1"/>
    </source>
</evidence>